<name>A0A166NFE2_9AGAM</name>
<dbReference type="AlphaFoldDB" id="A0A166NFE2"/>
<protein>
    <submittedName>
        <fullName evidence="2">Uncharacterized protein</fullName>
    </submittedName>
</protein>
<organism evidence="2 3">
    <name type="scientific">Athelia psychrophila</name>
    <dbReference type="NCBI Taxonomy" id="1759441"/>
    <lineage>
        <taxon>Eukaryota</taxon>
        <taxon>Fungi</taxon>
        <taxon>Dikarya</taxon>
        <taxon>Basidiomycota</taxon>
        <taxon>Agaricomycotina</taxon>
        <taxon>Agaricomycetes</taxon>
        <taxon>Agaricomycetidae</taxon>
        <taxon>Atheliales</taxon>
        <taxon>Atheliaceae</taxon>
        <taxon>Athelia</taxon>
    </lineage>
</organism>
<gene>
    <name evidence="2" type="ORF">FIBSPDRAFT_856299</name>
</gene>
<dbReference type="EMBL" id="KV417523">
    <property type="protein sequence ID" value="KZP24948.1"/>
    <property type="molecule type" value="Genomic_DNA"/>
</dbReference>
<sequence length="83" mass="9001">MMQRLKHNTPATTQPLAMMFTPLNPSSSPYSAPRAHAQALHALDSTKNQAHGTLDNAKSRYADVKCVAADKVQSARYEVTCTG</sequence>
<proteinExistence type="predicted"/>
<evidence type="ECO:0000256" key="1">
    <source>
        <dbReference type="SAM" id="MobiDB-lite"/>
    </source>
</evidence>
<reference evidence="2 3" key="1">
    <citation type="journal article" date="2016" name="Mol. Biol. Evol.">
        <title>Comparative Genomics of Early-Diverging Mushroom-Forming Fungi Provides Insights into the Origins of Lignocellulose Decay Capabilities.</title>
        <authorList>
            <person name="Nagy L.G."/>
            <person name="Riley R."/>
            <person name="Tritt A."/>
            <person name="Adam C."/>
            <person name="Daum C."/>
            <person name="Floudas D."/>
            <person name="Sun H."/>
            <person name="Yadav J.S."/>
            <person name="Pangilinan J."/>
            <person name="Larsson K.H."/>
            <person name="Matsuura K."/>
            <person name="Barry K."/>
            <person name="Labutti K."/>
            <person name="Kuo R."/>
            <person name="Ohm R.A."/>
            <person name="Bhattacharya S.S."/>
            <person name="Shirouzu T."/>
            <person name="Yoshinaga Y."/>
            <person name="Martin F.M."/>
            <person name="Grigoriev I.V."/>
            <person name="Hibbett D.S."/>
        </authorList>
    </citation>
    <scope>NUCLEOTIDE SEQUENCE [LARGE SCALE GENOMIC DNA]</scope>
    <source>
        <strain evidence="2 3">CBS 109695</strain>
    </source>
</reference>
<evidence type="ECO:0000313" key="3">
    <source>
        <dbReference type="Proteomes" id="UP000076532"/>
    </source>
</evidence>
<accession>A0A166NFE2</accession>
<keyword evidence="3" id="KW-1185">Reference proteome</keyword>
<dbReference type="Proteomes" id="UP000076532">
    <property type="component" value="Unassembled WGS sequence"/>
</dbReference>
<feature type="region of interest" description="Disordered" evidence="1">
    <location>
        <begin position="1"/>
        <end position="35"/>
    </location>
</feature>
<evidence type="ECO:0000313" key="2">
    <source>
        <dbReference type="EMBL" id="KZP24948.1"/>
    </source>
</evidence>